<organism evidence="9 10">
    <name type="scientific">Heliobacterium chlorum</name>
    <dbReference type="NCBI Taxonomy" id="2698"/>
    <lineage>
        <taxon>Bacteria</taxon>
        <taxon>Bacillati</taxon>
        <taxon>Bacillota</taxon>
        <taxon>Clostridia</taxon>
        <taxon>Eubacteriales</taxon>
        <taxon>Heliobacteriaceae</taxon>
        <taxon>Heliobacterium</taxon>
    </lineage>
</organism>
<evidence type="ECO:0000259" key="8">
    <source>
        <dbReference type="Pfam" id="PF00962"/>
    </source>
</evidence>
<proteinExistence type="inferred from homology"/>
<sequence>MGYRSNHWRRVWQVVAVTAMLGLPAQAVFADEAATVRHFEEAKSNEAELIAFLKEMPKGADLHNHVTGAIFAESMYDKAVNTDNLYYDTSTGYFVQNPGPTTVPASQLKTSRTLGRKFYDAATMRGNLPGTNGHDHFFDAFDAFRPVSNGMDPDQVLAEVVGRAQAQNVQYLELMTSVAPQNALNSALSNPPALDNWEEAWKVMEQRFPDLLAASKQYLDERDQKVAKLLQVPAPITGTAGPTNMRYVYSVDRNKQLPDFFAAMACGMAIVKSDPRVVAVNIVSPEDYYVSRKDFESQMRIIDFLWRKFGKPHVTLHAGELTLEYSPVEVMRSRIRKSIEVGHAERIGHGVSIAWEDRLPQLLEEMRQKGVAVEICLTSNEGILGVAGDQHPLPLYREAGVPITLNTDDEGISRINLTTEYVKAASEFKLSYEELKDIARNSLEYSFLPGESLYINRDYKKLHGEFARVREPNWQPDGQAKKMMDESQKLAEQVRLERSFVEFEQRYH</sequence>
<keyword evidence="4" id="KW-0479">Metal-binding</keyword>
<dbReference type="PANTHER" id="PTHR11409">
    <property type="entry name" value="ADENOSINE DEAMINASE"/>
    <property type="match status" value="1"/>
</dbReference>
<evidence type="ECO:0000256" key="1">
    <source>
        <dbReference type="ARBA" id="ARBA00001947"/>
    </source>
</evidence>
<accession>A0ABR7T931</accession>
<dbReference type="RefSeq" id="WP_188041762.1">
    <property type="nucleotide sequence ID" value="NZ_JACVHF010000033.1"/>
</dbReference>
<feature type="chain" id="PRO_5045994079" description="adenosine deaminase" evidence="7">
    <location>
        <begin position="31"/>
        <end position="508"/>
    </location>
</feature>
<evidence type="ECO:0000256" key="2">
    <source>
        <dbReference type="ARBA" id="ARBA00006676"/>
    </source>
</evidence>
<dbReference type="InterPro" id="IPR006330">
    <property type="entry name" value="Ado/ade_deaminase"/>
</dbReference>
<keyword evidence="10" id="KW-1185">Reference proteome</keyword>
<evidence type="ECO:0000256" key="6">
    <source>
        <dbReference type="ARBA" id="ARBA00022833"/>
    </source>
</evidence>
<comment type="caution">
    <text evidence="9">The sequence shown here is derived from an EMBL/GenBank/DDBJ whole genome shotgun (WGS) entry which is preliminary data.</text>
</comment>
<evidence type="ECO:0000256" key="4">
    <source>
        <dbReference type="ARBA" id="ARBA00022723"/>
    </source>
</evidence>
<reference evidence="9 10" key="1">
    <citation type="submission" date="2020-07" db="EMBL/GenBank/DDBJ databases">
        <title>Draft whole-genome sequence of Heliobacterium chlorum DSM 3682, type strain.</title>
        <authorList>
            <person name="Kyndt J.A."/>
            <person name="Meyer T.E."/>
            <person name="Imhoff J.F."/>
        </authorList>
    </citation>
    <scope>NUCLEOTIDE SEQUENCE [LARGE SCALE GENOMIC DNA]</scope>
    <source>
        <strain evidence="9 10">DSM 3682</strain>
    </source>
</reference>
<keyword evidence="6" id="KW-0862">Zinc</keyword>
<dbReference type="Proteomes" id="UP000617402">
    <property type="component" value="Unassembled WGS sequence"/>
</dbReference>
<evidence type="ECO:0000256" key="7">
    <source>
        <dbReference type="SAM" id="SignalP"/>
    </source>
</evidence>
<dbReference type="SUPFAM" id="SSF51556">
    <property type="entry name" value="Metallo-dependent hydrolases"/>
    <property type="match status" value="1"/>
</dbReference>
<evidence type="ECO:0000256" key="5">
    <source>
        <dbReference type="ARBA" id="ARBA00022801"/>
    </source>
</evidence>
<evidence type="ECO:0000256" key="3">
    <source>
        <dbReference type="ARBA" id="ARBA00012784"/>
    </source>
</evidence>
<dbReference type="PANTHER" id="PTHR11409:SF43">
    <property type="entry name" value="ADENOSINE DEAMINASE"/>
    <property type="match status" value="1"/>
</dbReference>
<dbReference type="InterPro" id="IPR032466">
    <property type="entry name" value="Metal_Hydrolase"/>
</dbReference>
<name>A0ABR7T931_HELCL</name>
<protein>
    <recommendedName>
        <fullName evidence="3">adenosine deaminase</fullName>
        <ecNumber evidence="3">3.5.4.4</ecNumber>
    </recommendedName>
</protein>
<dbReference type="Gene3D" id="3.20.20.140">
    <property type="entry name" value="Metal-dependent hydrolases"/>
    <property type="match status" value="1"/>
</dbReference>
<dbReference type="Pfam" id="PF00962">
    <property type="entry name" value="A_deaminase"/>
    <property type="match status" value="1"/>
</dbReference>
<keyword evidence="7" id="KW-0732">Signal</keyword>
<evidence type="ECO:0000313" key="10">
    <source>
        <dbReference type="Proteomes" id="UP000617402"/>
    </source>
</evidence>
<dbReference type="EMBL" id="JACVHF010000033">
    <property type="protein sequence ID" value="MBC9786341.1"/>
    <property type="molecule type" value="Genomic_DNA"/>
</dbReference>
<gene>
    <name evidence="9" type="ORF">H1S01_17930</name>
</gene>
<comment type="cofactor">
    <cofactor evidence="1">
        <name>Zn(2+)</name>
        <dbReference type="ChEBI" id="CHEBI:29105"/>
    </cofactor>
</comment>
<dbReference type="EC" id="3.5.4.4" evidence="3"/>
<comment type="similarity">
    <text evidence="2">Belongs to the metallo-dependent hydrolases superfamily. Adenosine and AMP deaminases family.</text>
</comment>
<feature type="domain" description="Adenosine deaminase" evidence="8">
    <location>
        <begin position="267"/>
        <end position="451"/>
    </location>
</feature>
<keyword evidence="5" id="KW-0378">Hydrolase</keyword>
<dbReference type="InterPro" id="IPR001365">
    <property type="entry name" value="A_deaminase_dom"/>
</dbReference>
<feature type="signal peptide" evidence="7">
    <location>
        <begin position="1"/>
        <end position="30"/>
    </location>
</feature>
<evidence type="ECO:0000313" key="9">
    <source>
        <dbReference type="EMBL" id="MBC9786341.1"/>
    </source>
</evidence>